<dbReference type="AlphaFoldDB" id="A0A9K3CXJ3"/>
<sequence length="213" mass="23573">MCSSQYPSWSIGSPAARYKPHLFCLKGKLCAVGGEGIDGDSCGRMDVFDPRSGCWIVGVCTTPHMWHGCDRFVVIKDVVHYFSGRSHHTYSLGGKWRTTKTKFSSEGVWDTQVYGTNVALFKRHGVVILFDTVTGRHSVRHMSQGLCRMPHGVQIDNVTVWSEGTLSRNYVMKHDSSLYAHVRKSSEGGAESDSEGDLDGLIATPKGQHYVCI</sequence>
<gene>
    <name evidence="1" type="ORF">KIPB_005683</name>
</gene>
<reference evidence="1 2" key="1">
    <citation type="journal article" date="2018" name="PLoS ONE">
        <title>The draft genome of Kipferlia bialata reveals reductive genome evolution in fornicate parasites.</title>
        <authorList>
            <person name="Tanifuji G."/>
            <person name="Takabayashi S."/>
            <person name="Kume K."/>
            <person name="Takagi M."/>
            <person name="Nakayama T."/>
            <person name="Kamikawa R."/>
            <person name="Inagaki Y."/>
            <person name="Hashimoto T."/>
        </authorList>
    </citation>
    <scope>NUCLEOTIDE SEQUENCE [LARGE SCALE GENOMIC DNA]</scope>
    <source>
        <strain evidence="1">NY0173</strain>
    </source>
</reference>
<keyword evidence="2" id="KW-1185">Reference proteome</keyword>
<dbReference type="SUPFAM" id="SSF117281">
    <property type="entry name" value="Kelch motif"/>
    <property type="match status" value="1"/>
</dbReference>
<proteinExistence type="predicted"/>
<comment type="caution">
    <text evidence="1">The sequence shown here is derived from an EMBL/GenBank/DDBJ whole genome shotgun (WGS) entry which is preliminary data.</text>
</comment>
<dbReference type="Gene3D" id="2.120.10.80">
    <property type="entry name" value="Kelch-type beta propeller"/>
    <property type="match status" value="1"/>
</dbReference>
<evidence type="ECO:0000313" key="1">
    <source>
        <dbReference type="EMBL" id="GIQ84230.1"/>
    </source>
</evidence>
<organism evidence="1 2">
    <name type="scientific">Kipferlia bialata</name>
    <dbReference type="NCBI Taxonomy" id="797122"/>
    <lineage>
        <taxon>Eukaryota</taxon>
        <taxon>Metamonada</taxon>
        <taxon>Carpediemonas-like organisms</taxon>
        <taxon>Kipferlia</taxon>
    </lineage>
</organism>
<name>A0A9K3CXJ3_9EUKA</name>
<dbReference type="Proteomes" id="UP000265618">
    <property type="component" value="Unassembled WGS sequence"/>
</dbReference>
<protein>
    <submittedName>
        <fullName evidence="1">Uncharacterized protein</fullName>
    </submittedName>
</protein>
<evidence type="ECO:0000313" key="2">
    <source>
        <dbReference type="Proteomes" id="UP000265618"/>
    </source>
</evidence>
<dbReference type="EMBL" id="BDIP01001358">
    <property type="protein sequence ID" value="GIQ84230.1"/>
    <property type="molecule type" value="Genomic_DNA"/>
</dbReference>
<accession>A0A9K3CXJ3</accession>
<dbReference type="InterPro" id="IPR015915">
    <property type="entry name" value="Kelch-typ_b-propeller"/>
</dbReference>
<dbReference type="OrthoDB" id="45365at2759"/>